<dbReference type="Pfam" id="PF12833">
    <property type="entry name" value="HTH_18"/>
    <property type="match status" value="1"/>
</dbReference>
<dbReference type="RefSeq" id="WP_116048687.1">
    <property type="nucleotide sequence ID" value="NZ_QUBQ01000005.1"/>
</dbReference>
<dbReference type="Gene3D" id="2.60.120.280">
    <property type="entry name" value="Regulatory protein AraC"/>
    <property type="match status" value="1"/>
</dbReference>
<dbReference type="InterPro" id="IPR018060">
    <property type="entry name" value="HTH_AraC"/>
</dbReference>
<dbReference type="OrthoDB" id="9813413at2"/>
<accession>A0A371P7M2</accession>
<dbReference type="PANTHER" id="PTHR43280">
    <property type="entry name" value="ARAC-FAMILY TRANSCRIPTIONAL REGULATOR"/>
    <property type="match status" value="1"/>
</dbReference>
<dbReference type="Proteomes" id="UP000261905">
    <property type="component" value="Unassembled WGS sequence"/>
</dbReference>
<dbReference type="InterPro" id="IPR009057">
    <property type="entry name" value="Homeodomain-like_sf"/>
</dbReference>
<dbReference type="PANTHER" id="PTHR43280:SF2">
    <property type="entry name" value="HTH-TYPE TRANSCRIPTIONAL REGULATOR EXSA"/>
    <property type="match status" value="1"/>
</dbReference>
<keyword evidence="6" id="KW-1185">Reference proteome</keyword>
<dbReference type="Pfam" id="PF02311">
    <property type="entry name" value="AraC_binding"/>
    <property type="match status" value="1"/>
</dbReference>
<dbReference type="EMBL" id="QUBQ01000005">
    <property type="protein sequence ID" value="REK71456.1"/>
    <property type="molecule type" value="Genomic_DNA"/>
</dbReference>
<dbReference type="InterPro" id="IPR003313">
    <property type="entry name" value="AraC-bd"/>
</dbReference>
<reference evidence="5 6" key="1">
    <citation type="submission" date="2018-08" db="EMBL/GenBank/DDBJ databases">
        <title>Paenibacillus sp. M4BSY-1, whole genome shotgun sequence.</title>
        <authorList>
            <person name="Tuo L."/>
        </authorList>
    </citation>
    <scope>NUCLEOTIDE SEQUENCE [LARGE SCALE GENOMIC DNA]</scope>
    <source>
        <strain evidence="5 6">M4BSY-1</strain>
    </source>
</reference>
<keyword evidence="2" id="KW-0238">DNA-binding</keyword>
<dbReference type="PROSITE" id="PS01124">
    <property type="entry name" value="HTH_ARAC_FAMILY_2"/>
    <property type="match status" value="1"/>
</dbReference>
<dbReference type="Gene3D" id="1.10.10.60">
    <property type="entry name" value="Homeodomain-like"/>
    <property type="match status" value="2"/>
</dbReference>
<dbReference type="InterPro" id="IPR037923">
    <property type="entry name" value="HTH-like"/>
</dbReference>
<dbReference type="PROSITE" id="PS00041">
    <property type="entry name" value="HTH_ARAC_FAMILY_1"/>
    <property type="match status" value="1"/>
</dbReference>
<evidence type="ECO:0000256" key="3">
    <source>
        <dbReference type="ARBA" id="ARBA00023163"/>
    </source>
</evidence>
<dbReference type="GO" id="GO:0043565">
    <property type="term" value="F:sequence-specific DNA binding"/>
    <property type="evidence" value="ECO:0007669"/>
    <property type="project" value="InterPro"/>
</dbReference>
<organism evidence="5 6">
    <name type="scientific">Paenibacillus paeoniae</name>
    <dbReference type="NCBI Taxonomy" id="2292705"/>
    <lineage>
        <taxon>Bacteria</taxon>
        <taxon>Bacillati</taxon>
        <taxon>Bacillota</taxon>
        <taxon>Bacilli</taxon>
        <taxon>Bacillales</taxon>
        <taxon>Paenibacillaceae</taxon>
        <taxon>Paenibacillus</taxon>
    </lineage>
</organism>
<evidence type="ECO:0000313" key="6">
    <source>
        <dbReference type="Proteomes" id="UP000261905"/>
    </source>
</evidence>
<dbReference type="SUPFAM" id="SSF46689">
    <property type="entry name" value="Homeodomain-like"/>
    <property type="match status" value="2"/>
</dbReference>
<sequence>MKPETYRVASNPAIESSGESAALRVLFSGESQTKPSHLLGPKVYDFYLMHLVLSGRGTFELNGNSYELNAGHTFLIKPGQLIRYESDSAEPWRYRWIAFKGIEAAALVELAGFDSGEGQYVHLPDFRRASILYRRVYQTLHGDGAAAALEAAGYVQLILAAYGKADLTSHRRAEIAGSHGDQLHQRVIRLLSAQYTHSVSIEAMADSLGYNRAYLSRVFRKKTGLSPISFLLRLRLDRAKLMLRERPQLTVGQVAASVGIQDALYFSKQFKKQHGLSPVAYRLDILGMQEDS</sequence>
<feature type="domain" description="HTH araC/xylS-type" evidence="4">
    <location>
        <begin position="185"/>
        <end position="284"/>
    </location>
</feature>
<keyword evidence="3" id="KW-0804">Transcription</keyword>
<evidence type="ECO:0000259" key="4">
    <source>
        <dbReference type="PROSITE" id="PS01124"/>
    </source>
</evidence>
<evidence type="ECO:0000256" key="1">
    <source>
        <dbReference type="ARBA" id="ARBA00023015"/>
    </source>
</evidence>
<dbReference type="AlphaFoldDB" id="A0A371P7M2"/>
<dbReference type="CDD" id="cd06986">
    <property type="entry name" value="cupin_MmsR-like_N"/>
    <property type="match status" value="1"/>
</dbReference>
<keyword evidence="1" id="KW-0805">Transcription regulation</keyword>
<name>A0A371P7M2_9BACL</name>
<protein>
    <submittedName>
        <fullName evidence="5">AraC family transcriptional regulator</fullName>
    </submittedName>
</protein>
<proteinExistence type="predicted"/>
<dbReference type="SUPFAM" id="SSF51215">
    <property type="entry name" value="Regulatory protein AraC"/>
    <property type="match status" value="1"/>
</dbReference>
<evidence type="ECO:0000256" key="2">
    <source>
        <dbReference type="ARBA" id="ARBA00023125"/>
    </source>
</evidence>
<dbReference type="InterPro" id="IPR018062">
    <property type="entry name" value="HTH_AraC-typ_CS"/>
</dbReference>
<gene>
    <name evidence="5" type="ORF">DX130_20850</name>
</gene>
<evidence type="ECO:0000313" key="5">
    <source>
        <dbReference type="EMBL" id="REK71456.1"/>
    </source>
</evidence>
<dbReference type="SMART" id="SM00342">
    <property type="entry name" value="HTH_ARAC"/>
    <property type="match status" value="1"/>
</dbReference>
<dbReference type="GO" id="GO:0003700">
    <property type="term" value="F:DNA-binding transcription factor activity"/>
    <property type="evidence" value="ECO:0007669"/>
    <property type="project" value="InterPro"/>
</dbReference>
<comment type="caution">
    <text evidence="5">The sequence shown here is derived from an EMBL/GenBank/DDBJ whole genome shotgun (WGS) entry which is preliminary data.</text>
</comment>